<dbReference type="Proteomes" id="UP000292424">
    <property type="component" value="Chromosome"/>
</dbReference>
<reference evidence="1 2" key="1">
    <citation type="submission" date="2019-09" db="EMBL/GenBank/DDBJ databases">
        <title>Complete genome sequence of Arachidicoccus sp. B3-10 isolated from apple orchard soil.</title>
        <authorList>
            <person name="Kim H.S."/>
            <person name="Han K.-I."/>
            <person name="Suh M.K."/>
            <person name="Lee K.C."/>
            <person name="Eom M.K."/>
            <person name="Kim J.-S."/>
            <person name="Kang S.W."/>
            <person name="Sin Y."/>
            <person name="Lee J.-S."/>
        </authorList>
    </citation>
    <scope>NUCLEOTIDE SEQUENCE [LARGE SCALE GENOMIC DNA]</scope>
    <source>
        <strain evidence="1 2">B3-10</strain>
    </source>
</reference>
<protein>
    <recommendedName>
        <fullName evidence="3">Lanthionine synthetase C family protein</fullName>
    </recommendedName>
</protein>
<proteinExistence type="predicted"/>
<dbReference type="InterPro" id="IPR007822">
    <property type="entry name" value="LANC-like"/>
</dbReference>
<dbReference type="Gene3D" id="1.50.10.20">
    <property type="match status" value="1"/>
</dbReference>
<dbReference type="EMBL" id="CP044016">
    <property type="protein sequence ID" value="QES88732.1"/>
    <property type="molecule type" value="Genomic_DNA"/>
</dbReference>
<dbReference type="Pfam" id="PF05147">
    <property type="entry name" value="LANC_like"/>
    <property type="match status" value="1"/>
</dbReference>
<organism evidence="1 2">
    <name type="scientific">Rhizosphaericola mali</name>
    <dbReference type="NCBI Taxonomy" id="2545455"/>
    <lineage>
        <taxon>Bacteria</taxon>
        <taxon>Pseudomonadati</taxon>
        <taxon>Bacteroidota</taxon>
        <taxon>Chitinophagia</taxon>
        <taxon>Chitinophagales</taxon>
        <taxon>Chitinophagaceae</taxon>
        <taxon>Rhizosphaericola</taxon>
    </lineage>
</organism>
<dbReference type="OrthoDB" id="1092992at2"/>
<dbReference type="KEGG" id="arac:E0W69_008735"/>
<dbReference type="AlphaFoldDB" id="A0A5P2G4I5"/>
<accession>A0A5P2G4I5</accession>
<gene>
    <name evidence="1" type="ORF">E0W69_008735</name>
</gene>
<name>A0A5P2G4I5_9BACT</name>
<sequence length="335" mass="38487">MIQLDSANEIKIMQNDHIGLFDGIGGESILLFLLSKCDSESINKQRAQQSLDIISDNIDSMERLNFSDGLAGIGWMVEWIVQNGFLEFNTNEVLEDIDNTLYKSVIYSSDNNISLARGTIGKILFFWSRYRSKNPSTHRLKNIFQEECLVLLTDDLYEHLCGENAIFHKKKLSSDDVINLGHVIYFLSNFLWTKINEPTIENTLYGAMNFIMEIIDKNIGDEDFNSIEVTEIDDYLFLSSCFYLAGKNHQLNFWQQKGIKYASYFKDMLKQKDVNYLSGNIILSSMILDNQIATLENVNYSNSTLTNIKGKFFIYHLATQNIIDFDTAVSLLILR</sequence>
<dbReference type="RefSeq" id="WP_131329699.1">
    <property type="nucleotide sequence ID" value="NZ_CP044016.1"/>
</dbReference>
<dbReference type="SUPFAM" id="SSF158745">
    <property type="entry name" value="LanC-like"/>
    <property type="match status" value="1"/>
</dbReference>
<keyword evidence="2" id="KW-1185">Reference proteome</keyword>
<evidence type="ECO:0000313" key="1">
    <source>
        <dbReference type="EMBL" id="QES88732.1"/>
    </source>
</evidence>
<dbReference type="GO" id="GO:0031179">
    <property type="term" value="P:peptide modification"/>
    <property type="evidence" value="ECO:0007669"/>
    <property type="project" value="InterPro"/>
</dbReference>
<evidence type="ECO:0008006" key="3">
    <source>
        <dbReference type="Google" id="ProtNLM"/>
    </source>
</evidence>
<evidence type="ECO:0000313" key="2">
    <source>
        <dbReference type="Proteomes" id="UP000292424"/>
    </source>
</evidence>